<dbReference type="GO" id="GO:0005525">
    <property type="term" value="F:GTP binding"/>
    <property type="evidence" value="ECO:0007669"/>
    <property type="project" value="UniProtKB-UniRule"/>
</dbReference>
<comment type="subunit">
    <text evidence="9">Part of the signal recognition particle protein translocation system, which is composed of SRP and FtsY.</text>
</comment>
<keyword evidence="7 9" id="KW-0675">Receptor</keyword>
<keyword evidence="5 9" id="KW-0342">GTP-binding</keyword>
<evidence type="ECO:0000313" key="13">
    <source>
        <dbReference type="EMBL" id="MXP22508.1"/>
    </source>
</evidence>
<evidence type="ECO:0000256" key="9">
    <source>
        <dbReference type="HAMAP-Rule" id="MF_00920"/>
    </source>
</evidence>
<gene>
    <name evidence="9 13" type="primary">ftsY</name>
    <name evidence="13" type="ORF">GIY30_14270</name>
</gene>
<evidence type="ECO:0000256" key="1">
    <source>
        <dbReference type="ARBA" id="ARBA00022475"/>
    </source>
</evidence>
<evidence type="ECO:0000256" key="7">
    <source>
        <dbReference type="ARBA" id="ARBA00023170"/>
    </source>
</evidence>
<comment type="function">
    <text evidence="9">Involved in targeting and insertion of nascent membrane proteins into the cytoplasmic membrane. Acts as a receptor for the complex formed by the signal recognition particle (SRP) and the ribosome-nascent chain (RNC).</text>
</comment>
<dbReference type="InterPro" id="IPR000897">
    <property type="entry name" value="SRP54_GTPase_dom"/>
</dbReference>
<feature type="binding site" evidence="9">
    <location>
        <begin position="345"/>
        <end position="352"/>
    </location>
    <ligand>
        <name>GTP</name>
        <dbReference type="ChEBI" id="CHEBI:37565"/>
    </ligand>
</feature>
<dbReference type="GO" id="GO:0005047">
    <property type="term" value="F:signal recognition particle binding"/>
    <property type="evidence" value="ECO:0007669"/>
    <property type="project" value="TreeGrafter"/>
</dbReference>
<keyword evidence="11" id="KW-0812">Transmembrane</keyword>
<dbReference type="EMBL" id="WMBR01000003">
    <property type="protein sequence ID" value="MXP22508.1"/>
    <property type="molecule type" value="Genomic_DNA"/>
</dbReference>
<dbReference type="SUPFAM" id="SSF47364">
    <property type="entry name" value="Domain of the SRP/SRP receptor G-proteins"/>
    <property type="match status" value="1"/>
</dbReference>
<feature type="domain" description="SRP54-type proteins GTP-binding" evidence="12">
    <location>
        <begin position="510"/>
        <end position="523"/>
    </location>
</feature>
<evidence type="ECO:0000256" key="2">
    <source>
        <dbReference type="ARBA" id="ARBA00022490"/>
    </source>
</evidence>
<dbReference type="SMART" id="SM00382">
    <property type="entry name" value="AAA"/>
    <property type="match status" value="1"/>
</dbReference>
<dbReference type="SMART" id="SM00962">
    <property type="entry name" value="SRP54"/>
    <property type="match status" value="1"/>
</dbReference>
<protein>
    <recommendedName>
        <fullName evidence="9">Signal recognition particle receptor FtsY</fullName>
        <shortName evidence="9">SRP receptor</shortName>
        <ecNumber evidence="9">3.6.5.4</ecNumber>
    </recommendedName>
</protein>
<proteinExistence type="inferred from homology"/>
<feature type="compositionally biased region" description="Low complexity" evidence="10">
    <location>
        <begin position="212"/>
        <end position="238"/>
    </location>
</feature>
<evidence type="ECO:0000256" key="6">
    <source>
        <dbReference type="ARBA" id="ARBA00023136"/>
    </source>
</evidence>
<dbReference type="Proteomes" id="UP000475545">
    <property type="component" value="Unassembled WGS sequence"/>
</dbReference>
<keyword evidence="2 9" id="KW-0963">Cytoplasm</keyword>
<dbReference type="Pfam" id="PF02881">
    <property type="entry name" value="SRP54_N"/>
    <property type="match status" value="1"/>
</dbReference>
<keyword evidence="14" id="KW-1185">Reference proteome</keyword>
<dbReference type="InterPro" id="IPR042101">
    <property type="entry name" value="SRP54_N_sf"/>
</dbReference>
<evidence type="ECO:0000256" key="11">
    <source>
        <dbReference type="SAM" id="Phobius"/>
    </source>
</evidence>
<dbReference type="CDD" id="cd12087">
    <property type="entry name" value="TM_EGFR-like"/>
    <property type="match status" value="1"/>
</dbReference>
<dbReference type="EC" id="3.6.5.4" evidence="9"/>
<dbReference type="SMART" id="SM00963">
    <property type="entry name" value="SRP54_N"/>
    <property type="match status" value="1"/>
</dbReference>
<dbReference type="InterPro" id="IPR036225">
    <property type="entry name" value="SRP/SRP_N"/>
</dbReference>
<reference evidence="13 14" key="1">
    <citation type="submission" date="2019-11" db="EMBL/GenBank/DDBJ databases">
        <title>Gordonia sp. nov., a novel actinobacterium isolated from mangrove soil in Hainan.</title>
        <authorList>
            <person name="Huang X."/>
            <person name="Xie Y."/>
            <person name="Chu X."/>
            <person name="Xiao K."/>
        </authorList>
    </citation>
    <scope>NUCLEOTIDE SEQUENCE [LARGE SCALE GENOMIC DNA]</scope>
    <source>
        <strain evidence="13 14">HNM0687</strain>
    </source>
</reference>
<keyword evidence="4 9" id="KW-0378">Hydrolase</keyword>
<evidence type="ECO:0000256" key="8">
    <source>
        <dbReference type="ARBA" id="ARBA00048027"/>
    </source>
</evidence>
<dbReference type="InterPro" id="IPR003593">
    <property type="entry name" value="AAA+_ATPase"/>
</dbReference>
<comment type="caution">
    <text evidence="13">The sequence shown here is derived from an EMBL/GenBank/DDBJ whole genome shotgun (WGS) entry which is preliminary data.</text>
</comment>
<evidence type="ECO:0000256" key="5">
    <source>
        <dbReference type="ARBA" id="ARBA00023134"/>
    </source>
</evidence>
<dbReference type="SUPFAM" id="SSF52540">
    <property type="entry name" value="P-loop containing nucleoside triphosphate hydrolases"/>
    <property type="match status" value="1"/>
</dbReference>
<dbReference type="InterPro" id="IPR004390">
    <property type="entry name" value="SR_rcpt_FtsY"/>
</dbReference>
<dbReference type="FunFam" id="1.20.120.140:FF:000002">
    <property type="entry name" value="Signal recognition particle receptor FtsY"/>
    <property type="match status" value="1"/>
</dbReference>
<feature type="region of interest" description="Disordered" evidence="10">
    <location>
        <begin position="33"/>
        <end position="118"/>
    </location>
</feature>
<organism evidence="13 14">
    <name type="scientific">Gordonia mangrovi</name>
    <dbReference type="NCBI Taxonomy" id="2665643"/>
    <lineage>
        <taxon>Bacteria</taxon>
        <taxon>Bacillati</taxon>
        <taxon>Actinomycetota</taxon>
        <taxon>Actinomycetes</taxon>
        <taxon>Mycobacteriales</taxon>
        <taxon>Gordoniaceae</taxon>
        <taxon>Gordonia</taxon>
    </lineage>
</organism>
<dbReference type="HAMAP" id="MF_00920">
    <property type="entry name" value="FtsY"/>
    <property type="match status" value="1"/>
</dbReference>
<dbReference type="PROSITE" id="PS00300">
    <property type="entry name" value="SRP54"/>
    <property type="match status" value="1"/>
</dbReference>
<sequence length="536" mass="55204">MNTPIIIGIVIAVLVLIALVAGGVALSRRRRISLSDDSGAQGAVDGTTRQVDKSGGYKAGSGFSFSQGGGVGLAEPPEPTAPTEPATPAAPVPPTERTEVDGQPGVGDDASVPRDSAQRGIQDVALPADEDTAVVDDPAAVDDTAVADDTAVVDDTAVETPEAAQAPAATPRTPDTVEVPESPAELFEAPAPDADTLPDTIPAEAEPETETESAPAAEPDVAPTPATTEEIAPTAGRLNRLRGRLSRSQGAIGKSMLGLLGAGDLDEDSWEEIEDTLLMADLGTTATMAVVERLRTELAANNVRTADEARATLRRVLVDQLWPELDRSVRALPHAGGPAVILVVGVNGTGKTTTTGKLARVLVADGRRVLLGAADTFRAAAADQLQTWGERVGADVVRGKEQADPASVAFDAVAKGIDTGVDVVMIDTAGRLHTKTGLMDELGKVKRVVEKKAPVDEVLLVLDATVGQNGLTQARVFAEVVDISGVVLTKLDGTAKGGIVFHVQEELGVPVKLVGLGEGADDLAPFEPEAFVDALL</sequence>
<evidence type="ECO:0000313" key="14">
    <source>
        <dbReference type="Proteomes" id="UP000475545"/>
    </source>
</evidence>
<dbReference type="Pfam" id="PF00448">
    <property type="entry name" value="SRP54"/>
    <property type="match status" value="1"/>
</dbReference>
<keyword evidence="1 9" id="KW-1003">Cell membrane</keyword>
<dbReference type="NCBIfam" id="TIGR00064">
    <property type="entry name" value="ftsY"/>
    <property type="match status" value="1"/>
</dbReference>
<feature type="binding site" evidence="9">
    <location>
        <begin position="427"/>
        <end position="431"/>
    </location>
    <ligand>
        <name>GTP</name>
        <dbReference type="ChEBI" id="CHEBI:37565"/>
    </ligand>
</feature>
<accession>A0A6L7GVF2</accession>
<evidence type="ECO:0000256" key="4">
    <source>
        <dbReference type="ARBA" id="ARBA00022801"/>
    </source>
</evidence>
<feature type="binding site" evidence="9">
    <location>
        <begin position="489"/>
        <end position="492"/>
    </location>
    <ligand>
        <name>GTP</name>
        <dbReference type="ChEBI" id="CHEBI:37565"/>
    </ligand>
</feature>
<evidence type="ECO:0000256" key="10">
    <source>
        <dbReference type="SAM" id="MobiDB-lite"/>
    </source>
</evidence>
<dbReference type="AlphaFoldDB" id="A0A6L7GVF2"/>
<dbReference type="GO" id="GO:0005886">
    <property type="term" value="C:plasma membrane"/>
    <property type="evidence" value="ECO:0007669"/>
    <property type="project" value="UniProtKB-SubCell"/>
</dbReference>
<dbReference type="Gene3D" id="3.40.50.300">
    <property type="entry name" value="P-loop containing nucleotide triphosphate hydrolases"/>
    <property type="match status" value="1"/>
</dbReference>
<keyword evidence="6 9" id="KW-0472">Membrane</keyword>
<name>A0A6L7GVF2_9ACTN</name>
<dbReference type="PANTHER" id="PTHR43134:SF1">
    <property type="entry name" value="SIGNAL RECOGNITION PARTICLE RECEPTOR SUBUNIT ALPHA"/>
    <property type="match status" value="1"/>
</dbReference>
<dbReference type="Gene3D" id="1.20.120.140">
    <property type="entry name" value="Signal recognition particle SRP54, nucleotide-binding domain"/>
    <property type="match status" value="1"/>
</dbReference>
<comment type="similarity">
    <text evidence="9">Belongs to the GTP-binding SRP family. FtsY subfamily.</text>
</comment>
<feature type="compositionally biased region" description="Low complexity" evidence="10">
    <location>
        <begin position="159"/>
        <end position="174"/>
    </location>
</feature>
<keyword evidence="3 9" id="KW-0547">Nucleotide-binding</keyword>
<comment type="catalytic activity">
    <reaction evidence="8 9">
        <text>GTP + H2O = GDP + phosphate + H(+)</text>
        <dbReference type="Rhea" id="RHEA:19669"/>
        <dbReference type="ChEBI" id="CHEBI:15377"/>
        <dbReference type="ChEBI" id="CHEBI:15378"/>
        <dbReference type="ChEBI" id="CHEBI:37565"/>
        <dbReference type="ChEBI" id="CHEBI:43474"/>
        <dbReference type="ChEBI" id="CHEBI:58189"/>
        <dbReference type="EC" id="3.6.5.4"/>
    </reaction>
</comment>
<evidence type="ECO:0000259" key="12">
    <source>
        <dbReference type="PROSITE" id="PS00300"/>
    </source>
</evidence>
<keyword evidence="11" id="KW-1133">Transmembrane helix</keyword>
<feature type="region of interest" description="Disordered" evidence="10">
    <location>
        <begin position="159"/>
        <end position="239"/>
    </location>
</feature>
<dbReference type="InterPro" id="IPR013822">
    <property type="entry name" value="Signal_recog_particl_SRP54_hlx"/>
</dbReference>
<dbReference type="GO" id="GO:0005737">
    <property type="term" value="C:cytoplasm"/>
    <property type="evidence" value="ECO:0007669"/>
    <property type="project" value="UniProtKB-SubCell"/>
</dbReference>
<dbReference type="InterPro" id="IPR027417">
    <property type="entry name" value="P-loop_NTPase"/>
</dbReference>
<dbReference type="GO" id="GO:0006614">
    <property type="term" value="P:SRP-dependent cotranslational protein targeting to membrane"/>
    <property type="evidence" value="ECO:0007669"/>
    <property type="project" value="InterPro"/>
</dbReference>
<dbReference type="RefSeq" id="WP_160902644.1">
    <property type="nucleotide sequence ID" value="NZ_CP102850.1"/>
</dbReference>
<dbReference type="FunFam" id="3.40.50.300:FF:000053">
    <property type="entry name" value="Signal recognition particle receptor FtsY"/>
    <property type="match status" value="1"/>
</dbReference>
<dbReference type="GO" id="GO:0003924">
    <property type="term" value="F:GTPase activity"/>
    <property type="evidence" value="ECO:0007669"/>
    <property type="project" value="UniProtKB-UniRule"/>
</dbReference>
<evidence type="ECO:0000256" key="3">
    <source>
        <dbReference type="ARBA" id="ARBA00022741"/>
    </source>
</evidence>
<dbReference type="PANTHER" id="PTHR43134">
    <property type="entry name" value="SIGNAL RECOGNITION PARTICLE RECEPTOR SUBUNIT ALPHA"/>
    <property type="match status" value="1"/>
</dbReference>
<feature type="transmembrane region" description="Helical" evidence="11">
    <location>
        <begin position="6"/>
        <end position="26"/>
    </location>
</feature>
<comment type="subcellular location">
    <subcellularLocation>
        <location evidence="9">Cell membrane</location>
        <topology evidence="9">Peripheral membrane protein</topology>
        <orientation evidence="9">Cytoplasmic side</orientation>
    </subcellularLocation>
    <subcellularLocation>
        <location evidence="9">Cytoplasm</location>
    </subcellularLocation>
</comment>